<feature type="domain" description="EGF-like" evidence="8">
    <location>
        <begin position="13"/>
        <end position="50"/>
    </location>
</feature>
<name>A0A5B7JE16_PORTR</name>
<evidence type="ECO:0000313" key="10">
    <source>
        <dbReference type="Proteomes" id="UP000324222"/>
    </source>
</evidence>
<dbReference type="Gene3D" id="2.10.25.10">
    <property type="entry name" value="Laminin"/>
    <property type="match status" value="1"/>
</dbReference>
<dbReference type="PROSITE" id="PS50026">
    <property type="entry name" value="EGF_3"/>
    <property type="match status" value="1"/>
</dbReference>
<dbReference type="Proteomes" id="UP000324222">
    <property type="component" value="Unassembled WGS sequence"/>
</dbReference>
<evidence type="ECO:0000256" key="1">
    <source>
        <dbReference type="ARBA" id="ARBA00004370"/>
    </source>
</evidence>
<dbReference type="SUPFAM" id="SSF57196">
    <property type="entry name" value="EGF/Laminin"/>
    <property type="match status" value="1"/>
</dbReference>
<evidence type="ECO:0000256" key="7">
    <source>
        <dbReference type="PROSITE-ProRule" id="PRU00076"/>
    </source>
</evidence>
<proteinExistence type="predicted"/>
<evidence type="ECO:0000313" key="9">
    <source>
        <dbReference type="EMBL" id="MPC93159.1"/>
    </source>
</evidence>
<gene>
    <name evidence="9" type="primary">Nrx-IV_3</name>
    <name evidence="9" type="ORF">E2C01_088281</name>
</gene>
<keyword evidence="4" id="KW-1133">Transmembrane helix</keyword>
<dbReference type="InterPro" id="IPR000742">
    <property type="entry name" value="EGF"/>
</dbReference>
<keyword evidence="10" id="KW-1185">Reference proteome</keyword>
<accession>A0A5B7JE16</accession>
<keyword evidence="3" id="KW-0812">Transmembrane</keyword>
<evidence type="ECO:0000256" key="2">
    <source>
        <dbReference type="ARBA" id="ARBA00022536"/>
    </source>
</evidence>
<dbReference type="EMBL" id="VSRR010093814">
    <property type="protein sequence ID" value="MPC93159.1"/>
    <property type="molecule type" value="Genomic_DNA"/>
</dbReference>
<organism evidence="9 10">
    <name type="scientific">Portunus trituberculatus</name>
    <name type="common">Swimming crab</name>
    <name type="synonym">Neptunus trituberculatus</name>
    <dbReference type="NCBI Taxonomy" id="210409"/>
    <lineage>
        <taxon>Eukaryota</taxon>
        <taxon>Metazoa</taxon>
        <taxon>Ecdysozoa</taxon>
        <taxon>Arthropoda</taxon>
        <taxon>Crustacea</taxon>
        <taxon>Multicrustacea</taxon>
        <taxon>Malacostraca</taxon>
        <taxon>Eumalacostraca</taxon>
        <taxon>Eucarida</taxon>
        <taxon>Decapoda</taxon>
        <taxon>Pleocyemata</taxon>
        <taxon>Brachyura</taxon>
        <taxon>Eubrachyura</taxon>
        <taxon>Portunoidea</taxon>
        <taxon>Portunidae</taxon>
        <taxon>Portuninae</taxon>
        <taxon>Portunus</taxon>
    </lineage>
</organism>
<comment type="subcellular location">
    <subcellularLocation>
        <location evidence="1">Membrane</location>
    </subcellularLocation>
</comment>
<keyword evidence="5" id="KW-0472">Membrane</keyword>
<dbReference type="GO" id="GO:0016020">
    <property type="term" value="C:membrane"/>
    <property type="evidence" value="ECO:0007669"/>
    <property type="project" value="UniProtKB-SubCell"/>
</dbReference>
<comment type="caution">
    <text evidence="7">Lacks conserved residue(s) required for the propagation of feature annotation.</text>
</comment>
<sequence>MYPEGIVRAACQIMDRCNPNPCEHRGRCKQTSLEFICDCTGTGYSGAVCHTPLNPISCAAYGLQNPGVKRAEIYVDVDGSGPLVPFPVSCEFYSKWWWWCDGRSLRLTHTHTQKKINK</sequence>
<protein>
    <submittedName>
        <fullName evidence="9">Neurexin-4</fullName>
    </submittedName>
</protein>
<comment type="caution">
    <text evidence="9">The sequence shown here is derived from an EMBL/GenBank/DDBJ whole genome shotgun (WGS) entry which is preliminary data.</text>
</comment>
<evidence type="ECO:0000256" key="3">
    <source>
        <dbReference type="ARBA" id="ARBA00022692"/>
    </source>
</evidence>
<dbReference type="OrthoDB" id="26719at2759"/>
<keyword evidence="2 7" id="KW-0245">EGF-like domain</keyword>
<dbReference type="FunFam" id="2.10.25.10:FF:000015">
    <property type="entry name" value="neurexin-1 isoform X1"/>
    <property type="match status" value="1"/>
</dbReference>
<evidence type="ECO:0000256" key="4">
    <source>
        <dbReference type="ARBA" id="ARBA00022989"/>
    </source>
</evidence>
<keyword evidence="6" id="KW-1015">Disulfide bond</keyword>
<evidence type="ECO:0000256" key="6">
    <source>
        <dbReference type="ARBA" id="ARBA00023157"/>
    </source>
</evidence>
<dbReference type="AlphaFoldDB" id="A0A5B7JE16"/>
<reference evidence="9 10" key="1">
    <citation type="submission" date="2019-05" db="EMBL/GenBank/DDBJ databases">
        <title>Another draft genome of Portunus trituberculatus and its Hox gene families provides insights of decapod evolution.</title>
        <authorList>
            <person name="Jeong J.-H."/>
            <person name="Song I."/>
            <person name="Kim S."/>
            <person name="Choi T."/>
            <person name="Kim D."/>
            <person name="Ryu S."/>
            <person name="Kim W."/>
        </authorList>
    </citation>
    <scope>NUCLEOTIDE SEQUENCE [LARGE SCALE GENOMIC DNA]</scope>
    <source>
        <tissue evidence="9">Muscle</tissue>
    </source>
</reference>
<dbReference type="Pfam" id="PF00008">
    <property type="entry name" value="EGF"/>
    <property type="match status" value="1"/>
</dbReference>
<evidence type="ECO:0000256" key="5">
    <source>
        <dbReference type="ARBA" id="ARBA00023136"/>
    </source>
</evidence>
<evidence type="ECO:0000259" key="8">
    <source>
        <dbReference type="PROSITE" id="PS50026"/>
    </source>
</evidence>